<dbReference type="GO" id="GO:0004844">
    <property type="term" value="F:uracil DNA N-glycosylase activity"/>
    <property type="evidence" value="ECO:0007669"/>
    <property type="project" value="UniProtKB-EC"/>
</dbReference>
<protein>
    <recommendedName>
        <fullName evidence="4">Type-4 uracil-DNA glycosylase</fullName>
        <ecNumber evidence="3">3.2.2.27</ecNumber>
    </recommendedName>
</protein>
<keyword evidence="8" id="KW-0378">Hydrolase</keyword>
<dbReference type="KEGG" id="pbs:Plabr_0669"/>
<dbReference type="Proteomes" id="UP000006860">
    <property type="component" value="Chromosome"/>
</dbReference>
<dbReference type="Pfam" id="PF03167">
    <property type="entry name" value="UDG"/>
    <property type="match status" value="1"/>
</dbReference>
<evidence type="ECO:0000256" key="4">
    <source>
        <dbReference type="ARBA" id="ARBA00019403"/>
    </source>
</evidence>
<comment type="similarity">
    <text evidence="2">Belongs to the uracil-DNA glycosylase (UDG) superfamily. Type 4 (UDGa) family.</text>
</comment>
<dbReference type="InterPro" id="IPR005122">
    <property type="entry name" value="Uracil-DNA_glycosylase-like"/>
</dbReference>
<evidence type="ECO:0000256" key="7">
    <source>
        <dbReference type="ARBA" id="ARBA00022763"/>
    </source>
</evidence>
<dbReference type="OrthoDB" id="5290748at2"/>
<feature type="domain" description="Uracil-DNA glycosylase-like" evidence="13">
    <location>
        <begin position="166"/>
        <end position="312"/>
    </location>
</feature>
<dbReference type="GO" id="GO:0046872">
    <property type="term" value="F:metal ion binding"/>
    <property type="evidence" value="ECO:0007669"/>
    <property type="project" value="UniProtKB-KW"/>
</dbReference>
<evidence type="ECO:0000259" key="13">
    <source>
        <dbReference type="SMART" id="SM00986"/>
    </source>
</evidence>
<evidence type="ECO:0000256" key="6">
    <source>
        <dbReference type="ARBA" id="ARBA00022723"/>
    </source>
</evidence>
<feature type="compositionally biased region" description="Low complexity" evidence="12">
    <location>
        <begin position="104"/>
        <end position="113"/>
    </location>
</feature>
<dbReference type="InterPro" id="IPR005273">
    <property type="entry name" value="Ura-DNA_glyco_family4"/>
</dbReference>
<dbReference type="InterPro" id="IPR051536">
    <property type="entry name" value="UDG_Type-4/5"/>
</dbReference>
<keyword evidence="9" id="KW-0408">Iron</keyword>
<evidence type="ECO:0000256" key="10">
    <source>
        <dbReference type="ARBA" id="ARBA00023014"/>
    </source>
</evidence>
<keyword evidence="15" id="KW-1185">Reference proteome</keyword>
<feature type="compositionally biased region" description="Pro residues" evidence="12">
    <location>
        <begin position="63"/>
        <end position="75"/>
    </location>
</feature>
<dbReference type="Gene3D" id="3.40.470.10">
    <property type="entry name" value="Uracil-DNA glycosylase-like domain"/>
    <property type="match status" value="1"/>
</dbReference>
<evidence type="ECO:0000256" key="12">
    <source>
        <dbReference type="SAM" id="MobiDB-lite"/>
    </source>
</evidence>
<evidence type="ECO:0000313" key="14">
    <source>
        <dbReference type="EMBL" id="ADY58296.1"/>
    </source>
</evidence>
<evidence type="ECO:0000256" key="2">
    <source>
        <dbReference type="ARBA" id="ARBA00006521"/>
    </source>
</evidence>
<keyword evidence="7" id="KW-0227">DNA damage</keyword>
<dbReference type="SMART" id="SM00987">
    <property type="entry name" value="UreE_C"/>
    <property type="match status" value="1"/>
</dbReference>
<evidence type="ECO:0000256" key="11">
    <source>
        <dbReference type="ARBA" id="ARBA00023204"/>
    </source>
</evidence>
<dbReference type="AlphaFoldDB" id="F0SG07"/>
<reference evidence="15" key="1">
    <citation type="submission" date="2011-02" db="EMBL/GenBank/DDBJ databases">
        <title>The complete genome of Planctomyces brasiliensis DSM 5305.</title>
        <authorList>
            <person name="Lucas S."/>
            <person name="Copeland A."/>
            <person name="Lapidus A."/>
            <person name="Bruce D."/>
            <person name="Goodwin L."/>
            <person name="Pitluck S."/>
            <person name="Kyrpides N."/>
            <person name="Mavromatis K."/>
            <person name="Pagani I."/>
            <person name="Ivanova N."/>
            <person name="Ovchinnikova G."/>
            <person name="Lu M."/>
            <person name="Detter J.C."/>
            <person name="Han C."/>
            <person name="Land M."/>
            <person name="Hauser L."/>
            <person name="Markowitz V."/>
            <person name="Cheng J.-F."/>
            <person name="Hugenholtz P."/>
            <person name="Woyke T."/>
            <person name="Wu D."/>
            <person name="Tindall B."/>
            <person name="Pomrenke H.G."/>
            <person name="Brambilla E."/>
            <person name="Klenk H.-P."/>
            <person name="Eisen J.A."/>
        </authorList>
    </citation>
    <scope>NUCLEOTIDE SEQUENCE [LARGE SCALE GENOMIC DNA]</scope>
    <source>
        <strain evidence="15">ATCC 49424 / DSM 5305 / JCM 21570 / NBRC 103401 / IFAM 1448</strain>
    </source>
</reference>
<evidence type="ECO:0000256" key="5">
    <source>
        <dbReference type="ARBA" id="ARBA00022485"/>
    </source>
</evidence>
<dbReference type="HOGENOM" id="CLU_044815_1_0_0"/>
<dbReference type="GO" id="GO:0006281">
    <property type="term" value="P:DNA repair"/>
    <property type="evidence" value="ECO:0007669"/>
    <property type="project" value="UniProtKB-KW"/>
</dbReference>
<dbReference type="PANTHER" id="PTHR33693:SF1">
    <property type="entry name" value="TYPE-4 URACIL-DNA GLYCOSYLASE"/>
    <property type="match status" value="1"/>
</dbReference>
<organism evidence="14 15">
    <name type="scientific">Rubinisphaera brasiliensis (strain ATCC 49424 / DSM 5305 / JCM 21570 / IAM 15109 / NBRC 103401 / IFAM 1448)</name>
    <name type="common">Planctomyces brasiliensis</name>
    <dbReference type="NCBI Taxonomy" id="756272"/>
    <lineage>
        <taxon>Bacteria</taxon>
        <taxon>Pseudomonadati</taxon>
        <taxon>Planctomycetota</taxon>
        <taxon>Planctomycetia</taxon>
        <taxon>Planctomycetales</taxon>
        <taxon>Planctomycetaceae</taxon>
        <taxon>Rubinisphaera</taxon>
    </lineage>
</organism>
<dbReference type="eggNOG" id="COG1573">
    <property type="taxonomic scope" value="Bacteria"/>
</dbReference>
<keyword evidence="6" id="KW-0479">Metal-binding</keyword>
<feature type="region of interest" description="Disordered" evidence="12">
    <location>
        <begin position="16"/>
        <end position="123"/>
    </location>
</feature>
<comment type="catalytic activity">
    <reaction evidence="1">
        <text>Hydrolyzes single-stranded DNA or mismatched double-stranded DNA and polynucleotides, releasing free uracil.</text>
        <dbReference type="EC" id="3.2.2.27"/>
    </reaction>
</comment>
<evidence type="ECO:0000256" key="3">
    <source>
        <dbReference type="ARBA" id="ARBA00012030"/>
    </source>
</evidence>
<dbReference type="EC" id="3.2.2.27" evidence="3"/>
<keyword evidence="5" id="KW-0004">4Fe-4S</keyword>
<dbReference type="SMART" id="SM00986">
    <property type="entry name" value="UDG"/>
    <property type="match status" value="1"/>
</dbReference>
<evidence type="ECO:0000256" key="8">
    <source>
        <dbReference type="ARBA" id="ARBA00022801"/>
    </source>
</evidence>
<accession>F0SG07</accession>
<gene>
    <name evidence="14" type="ordered locus">Plabr_0669</name>
</gene>
<dbReference type="PANTHER" id="PTHR33693">
    <property type="entry name" value="TYPE-5 URACIL-DNA GLYCOSYLASE"/>
    <property type="match status" value="1"/>
</dbReference>
<keyword evidence="11" id="KW-0234">DNA repair</keyword>
<dbReference type="RefSeq" id="WP_013627039.1">
    <property type="nucleotide sequence ID" value="NC_015174.1"/>
</dbReference>
<keyword evidence="10" id="KW-0411">Iron-sulfur</keyword>
<name>F0SG07_RUBBR</name>
<dbReference type="CDD" id="cd10030">
    <property type="entry name" value="UDG-F4_TTUDGA_SPO1dp_like"/>
    <property type="match status" value="1"/>
</dbReference>
<dbReference type="GO" id="GO:0051539">
    <property type="term" value="F:4 iron, 4 sulfur cluster binding"/>
    <property type="evidence" value="ECO:0007669"/>
    <property type="project" value="UniProtKB-KW"/>
</dbReference>
<evidence type="ECO:0000256" key="1">
    <source>
        <dbReference type="ARBA" id="ARBA00001400"/>
    </source>
</evidence>
<dbReference type="SUPFAM" id="SSF52141">
    <property type="entry name" value="Uracil-DNA glycosylase-like"/>
    <property type="match status" value="1"/>
</dbReference>
<dbReference type="STRING" id="756272.Plabr_0669"/>
<evidence type="ECO:0000313" key="15">
    <source>
        <dbReference type="Proteomes" id="UP000006860"/>
    </source>
</evidence>
<sequence>MALQRALKQTLETLARAGVTNLPRPGEERRWPLPDFEAAAAQQNSTPTAPPAPQVQSEKPVSSPAPSPAAAPPSRPAASAPLNPVATPLADRTPTTQTPPPAPAAASPEPALPGTSAEGPDSVTRFMNAPVLSRSERESCLASLAERVAGCKRCPELARTRTQTVFGVGNPMAEVMFIGEAPGADEDKQGEPFVGRAGKLLNRIIEACGWEREELYICNILRCRPPGNRNPTPIEASHCREYLDGQIETVNPRFIVCWGTVAAQNLLGVNTPIGRMRGKLYEYGRSQVLCTYHPSYLLRNPSARSLVRDDLQILLKEMGIDPDRLVKKE</sequence>
<evidence type="ECO:0000256" key="9">
    <source>
        <dbReference type="ARBA" id="ARBA00023004"/>
    </source>
</evidence>
<dbReference type="NCBIfam" id="TIGR00758">
    <property type="entry name" value="UDG_fam4"/>
    <property type="match status" value="1"/>
</dbReference>
<proteinExistence type="inferred from homology"/>
<dbReference type="InterPro" id="IPR036895">
    <property type="entry name" value="Uracil-DNA_glycosylase-like_sf"/>
</dbReference>
<dbReference type="EMBL" id="CP002546">
    <property type="protein sequence ID" value="ADY58296.1"/>
    <property type="molecule type" value="Genomic_DNA"/>
</dbReference>